<keyword evidence="3" id="KW-0328">Glycosyltransferase</keyword>
<evidence type="ECO:0000256" key="6">
    <source>
        <dbReference type="ARBA" id="ARBA00022989"/>
    </source>
</evidence>
<dbReference type="InterPro" id="IPR050297">
    <property type="entry name" value="LipidA_mod_glycosyltrf_83"/>
</dbReference>
<keyword evidence="6 8" id="KW-1133">Transmembrane helix</keyword>
<name>A0A0B2JLS4_9FIRM</name>
<feature type="transmembrane region" description="Helical" evidence="8">
    <location>
        <begin position="160"/>
        <end position="193"/>
    </location>
</feature>
<organism evidence="10 11">
    <name type="scientific">Anaerovibrio lipolyticus</name>
    <dbReference type="NCBI Taxonomy" id="82374"/>
    <lineage>
        <taxon>Bacteria</taxon>
        <taxon>Bacillati</taxon>
        <taxon>Bacillota</taxon>
        <taxon>Negativicutes</taxon>
        <taxon>Selenomonadales</taxon>
        <taxon>Selenomonadaceae</taxon>
        <taxon>Anaerovibrio</taxon>
    </lineage>
</organism>
<dbReference type="Proteomes" id="UP000030993">
    <property type="component" value="Unassembled WGS sequence"/>
</dbReference>
<dbReference type="EMBL" id="JSCE01000237">
    <property type="protein sequence ID" value="KHM49375.1"/>
    <property type="molecule type" value="Genomic_DNA"/>
</dbReference>
<feature type="transmembrane region" description="Helical" evidence="8">
    <location>
        <begin position="255"/>
        <end position="277"/>
    </location>
</feature>
<feature type="transmembrane region" description="Helical" evidence="8">
    <location>
        <begin position="7"/>
        <end position="26"/>
    </location>
</feature>
<comment type="caution">
    <text evidence="10">The sequence shown here is derived from an EMBL/GenBank/DDBJ whole genome shotgun (WGS) entry which is preliminary data.</text>
</comment>
<reference evidence="10 11" key="1">
    <citation type="journal article" date="2013" name="PLoS ONE">
        <title>Identification and characterization of three novel lipases belonging to families II and V from Anaerovibrio lipolyticus 5ST.</title>
        <authorList>
            <person name="Prive F."/>
            <person name="Kaderbhai N.N."/>
            <person name="Girdwood S."/>
            <person name="Worgan H.J."/>
            <person name="Pinloche E."/>
            <person name="Scollan N.D."/>
            <person name="Huws S.A."/>
            <person name="Newbold C.J."/>
        </authorList>
    </citation>
    <scope>NUCLEOTIDE SEQUENCE [LARGE SCALE GENOMIC DNA]</scope>
    <source>
        <strain evidence="10 11">5S</strain>
    </source>
</reference>
<keyword evidence="7 8" id="KW-0472">Membrane</keyword>
<comment type="subcellular location">
    <subcellularLocation>
        <location evidence="1">Cell membrane</location>
        <topology evidence="1">Multi-pass membrane protein</topology>
    </subcellularLocation>
</comment>
<evidence type="ECO:0000256" key="2">
    <source>
        <dbReference type="ARBA" id="ARBA00022475"/>
    </source>
</evidence>
<dbReference type="GO" id="GO:0010041">
    <property type="term" value="P:response to iron(III) ion"/>
    <property type="evidence" value="ECO:0007669"/>
    <property type="project" value="TreeGrafter"/>
</dbReference>
<evidence type="ECO:0000259" key="9">
    <source>
        <dbReference type="Pfam" id="PF13231"/>
    </source>
</evidence>
<keyword evidence="2" id="KW-1003">Cell membrane</keyword>
<keyword evidence="11" id="KW-1185">Reference proteome</keyword>
<evidence type="ECO:0000256" key="3">
    <source>
        <dbReference type="ARBA" id="ARBA00022676"/>
    </source>
</evidence>
<evidence type="ECO:0000256" key="1">
    <source>
        <dbReference type="ARBA" id="ARBA00004651"/>
    </source>
</evidence>
<dbReference type="GO" id="GO:0016763">
    <property type="term" value="F:pentosyltransferase activity"/>
    <property type="evidence" value="ECO:0007669"/>
    <property type="project" value="TreeGrafter"/>
</dbReference>
<sequence>MNTTKLDLSIIGIVGLVLYLLGNWAIAVTDPVESNYTLTALEMLRSGDYVSPRIYGNYWYDKPAFFYWELIVAYKLFGVNEFAARFFPGVFGALGLMLTYLFAKTIYDRKTGLMAAGILGTCFEYWLLSKTIITDLTLFVFFNGVLMAFYMGYSTGRRSWYYLCYILAGLATLDKGPIGILLPGFIILVYLCIRRDFREILRLKWILGLALYIITAGSWYYAMYTIHGMDFINNFLGVHNFLRATQSEHEQWNVWWYYTMIFFAGCLPWCWTLPAAIWKAIKRQQLPQLDMPAGFLLTWSLIVNIFYQCMATKYTTYTLPGLLPIAILMACYLYKRETLVKRTVAVMLVVYVVLTFAVAAPVCNTNGYSFKNVAAVYKDQIKEDDVLIMYGDYRTSAVFYGDKIAYKVERAESIPGMLPDGKSWNAKNVMPFMAIEDIPTDKNVYLILQEKAFERFDKEFNPDEWQLLGDIEYARVYLRKAK</sequence>
<evidence type="ECO:0000313" key="11">
    <source>
        <dbReference type="Proteomes" id="UP000030993"/>
    </source>
</evidence>
<protein>
    <recommendedName>
        <fullName evidence="9">Glycosyltransferase RgtA/B/C/D-like domain-containing protein</fullName>
    </recommendedName>
</protein>
<proteinExistence type="predicted"/>
<dbReference type="PANTHER" id="PTHR33908:SF3">
    <property type="entry name" value="UNDECAPRENYL PHOSPHATE-ALPHA-4-AMINO-4-DEOXY-L-ARABINOSE ARABINOSYL TRANSFERASE"/>
    <property type="match status" value="1"/>
</dbReference>
<dbReference type="RefSeq" id="WP_039211722.1">
    <property type="nucleotide sequence ID" value="NZ_JSCE01000237.1"/>
</dbReference>
<dbReference type="GO" id="GO:0009103">
    <property type="term" value="P:lipopolysaccharide biosynthetic process"/>
    <property type="evidence" value="ECO:0007669"/>
    <property type="project" value="UniProtKB-ARBA"/>
</dbReference>
<dbReference type="GO" id="GO:0005886">
    <property type="term" value="C:plasma membrane"/>
    <property type="evidence" value="ECO:0007669"/>
    <property type="project" value="UniProtKB-SubCell"/>
</dbReference>
<gene>
    <name evidence="10" type="ORF">NZ47_12830</name>
</gene>
<feature type="transmembrane region" description="Helical" evidence="8">
    <location>
        <begin position="82"/>
        <end position="103"/>
    </location>
</feature>
<keyword evidence="5 8" id="KW-0812">Transmembrane</keyword>
<feature type="transmembrane region" description="Helical" evidence="8">
    <location>
        <begin position="343"/>
        <end position="362"/>
    </location>
</feature>
<dbReference type="Pfam" id="PF13231">
    <property type="entry name" value="PMT_2"/>
    <property type="match status" value="1"/>
</dbReference>
<feature type="transmembrane region" description="Helical" evidence="8">
    <location>
        <begin position="289"/>
        <end position="308"/>
    </location>
</feature>
<dbReference type="STRING" id="82374.NZ47_12830"/>
<dbReference type="eggNOG" id="COG1807">
    <property type="taxonomic scope" value="Bacteria"/>
</dbReference>
<evidence type="ECO:0000256" key="8">
    <source>
        <dbReference type="SAM" id="Phobius"/>
    </source>
</evidence>
<feature type="transmembrane region" description="Helical" evidence="8">
    <location>
        <begin position="136"/>
        <end position="154"/>
    </location>
</feature>
<evidence type="ECO:0000256" key="4">
    <source>
        <dbReference type="ARBA" id="ARBA00022679"/>
    </source>
</evidence>
<dbReference type="PANTHER" id="PTHR33908">
    <property type="entry name" value="MANNOSYLTRANSFERASE YKCB-RELATED"/>
    <property type="match status" value="1"/>
</dbReference>
<evidence type="ECO:0000256" key="5">
    <source>
        <dbReference type="ARBA" id="ARBA00022692"/>
    </source>
</evidence>
<evidence type="ECO:0000256" key="7">
    <source>
        <dbReference type="ARBA" id="ARBA00023136"/>
    </source>
</evidence>
<feature type="domain" description="Glycosyltransferase RgtA/B/C/D-like" evidence="9">
    <location>
        <begin position="61"/>
        <end position="215"/>
    </location>
</feature>
<evidence type="ECO:0000313" key="10">
    <source>
        <dbReference type="EMBL" id="KHM49375.1"/>
    </source>
</evidence>
<feature type="transmembrane region" description="Helical" evidence="8">
    <location>
        <begin position="205"/>
        <end position="222"/>
    </location>
</feature>
<accession>A0A0B2JLS4</accession>
<dbReference type="AlphaFoldDB" id="A0A0B2JLS4"/>
<dbReference type="InterPro" id="IPR038731">
    <property type="entry name" value="RgtA/B/C-like"/>
</dbReference>
<keyword evidence="4" id="KW-0808">Transferase</keyword>
<feature type="transmembrane region" description="Helical" evidence="8">
    <location>
        <begin position="314"/>
        <end position="334"/>
    </location>
</feature>